<reference evidence="1" key="1">
    <citation type="submission" date="2020-11" db="EMBL/GenBank/DDBJ databases">
        <authorList>
            <person name="Tran Van P."/>
        </authorList>
    </citation>
    <scope>NUCLEOTIDE SEQUENCE</scope>
</reference>
<evidence type="ECO:0000313" key="1">
    <source>
        <dbReference type="EMBL" id="CAD7413314.1"/>
    </source>
</evidence>
<sequence length="176" mass="19651">MEVKASDGTAVSMRNTVQGVDSCLTKYGHVMREKKEGGEVGKVEKESPRKSAVLVARGIKRTIVRSFINIECSMVQVFVKTATPSLPPYLQNSSSKHGVCIREHPLKITVMLLIVHCSAFKLLIFLPKNISKRYSIKTLPRKPPMREPMMPHIQKPGDAMMSQIILPMPRPNKASI</sequence>
<dbReference type="EMBL" id="OC323607">
    <property type="protein sequence ID" value="CAD7413314.1"/>
    <property type="molecule type" value="Genomic_DNA"/>
</dbReference>
<organism evidence="1">
    <name type="scientific">Timema cristinae</name>
    <name type="common">Walking stick</name>
    <dbReference type="NCBI Taxonomy" id="61476"/>
    <lineage>
        <taxon>Eukaryota</taxon>
        <taxon>Metazoa</taxon>
        <taxon>Ecdysozoa</taxon>
        <taxon>Arthropoda</taxon>
        <taxon>Hexapoda</taxon>
        <taxon>Insecta</taxon>
        <taxon>Pterygota</taxon>
        <taxon>Neoptera</taxon>
        <taxon>Polyneoptera</taxon>
        <taxon>Phasmatodea</taxon>
        <taxon>Timematodea</taxon>
        <taxon>Timematoidea</taxon>
        <taxon>Timematidae</taxon>
        <taxon>Timema</taxon>
    </lineage>
</organism>
<dbReference type="AlphaFoldDB" id="A0A7R9DER8"/>
<accession>A0A7R9DER8</accession>
<proteinExistence type="predicted"/>
<gene>
    <name evidence="1" type="ORF">TCEB3V08_LOCUS11723</name>
</gene>
<name>A0A7R9DER8_TIMCR</name>
<protein>
    <submittedName>
        <fullName evidence="1">Uncharacterized protein</fullName>
    </submittedName>
</protein>